<reference evidence="1" key="1">
    <citation type="journal article" date="2012" name="Nature">
        <title>The tomato genome sequence provides insights into fleshy fruit evolution.</title>
        <authorList>
            <consortium name="Tomato Genome Consortium"/>
        </authorList>
    </citation>
    <scope>NUCLEOTIDE SEQUENCE [LARGE SCALE GENOMIC DNA]</scope>
    <source>
        <strain evidence="1">cv. Heinz 1706</strain>
    </source>
</reference>
<accession>A0A3Q7GGX4</accession>
<organism evidence="1">
    <name type="scientific">Solanum lycopersicum</name>
    <name type="common">Tomato</name>
    <name type="synonym">Lycopersicon esculentum</name>
    <dbReference type="NCBI Taxonomy" id="4081"/>
    <lineage>
        <taxon>Eukaryota</taxon>
        <taxon>Viridiplantae</taxon>
        <taxon>Streptophyta</taxon>
        <taxon>Embryophyta</taxon>
        <taxon>Tracheophyta</taxon>
        <taxon>Spermatophyta</taxon>
        <taxon>Magnoliopsida</taxon>
        <taxon>eudicotyledons</taxon>
        <taxon>Gunneridae</taxon>
        <taxon>Pentapetalae</taxon>
        <taxon>asterids</taxon>
        <taxon>lamiids</taxon>
        <taxon>Solanales</taxon>
        <taxon>Solanaceae</taxon>
        <taxon>Solanoideae</taxon>
        <taxon>Solaneae</taxon>
        <taxon>Solanum</taxon>
        <taxon>Solanum subgen. Lycopersicon</taxon>
    </lineage>
</organism>
<evidence type="ECO:0000313" key="1">
    <source>
        <dbReference type="EnsemblPlants" id="Solyc05g016720.3.1"/>
    </source>
</evidence>
<evidence type="ECO:0000313" key="2">
    <source>
        <dbReference type="Proteomes" id="UP000004994"/>
    </source>
</evidence>
<dbReference type="AlphaFoldDB" id="A0A3Q7GGX4"/>
<dbReference type="InParanoid" id="A0A3Q7GGX4"/>
<sequence length="65" mass="7411">MPFYFPIARCLLMVISMYACVPLCHPSIFPLLISLFSHQSSHHLPETLLSSKAFPDFSIKFLRAV</sequence>
<dbReference type="EnsemblPlants" id="Solyc05g016720.3.1">
    <property type="protein sequence ID" value="Solyc05g016720.3.1"/>
    <property type="gene ID" value="Solyc05g016720.3"/>
</dbReference>
<dbReference type="Proteomes" id="UP000004994">
    <property type="component" value="Chromosome 5"/>
</dbReference>
<dbReference type="PaxDb" id="4081-Solyc05g016720.2.1"/>
<protein>
    <recommendedName>
        <fullName evidence="3">Secreted protein</fullName>
    </recommendedName>
</protein>
<dbReference type="Gramene" id="Solyc05g016720.3.1">
    <property type="protein sequence ID" value="Solyc05g016720.3.1"/>
    <property type="gene ID" value="Solyc05g016720.3"/>
</dbReference>
<evidence type="ECO:0008006" key="3">
    <source>
        <dbReference type="Google" id="ProtNLM"/>
    </source>
</evidence>
<reference evidence="1" key="2">
    <citation type="submission" date="2019-01" db="UniProtKB">
        <authorList>
            <consortium name="EnsemblPlants"/>
        </authorList>
    </citation>
    <scope>IDENTIFICATION</scope>
    <source>
        <strain evidence="1">cv. Heinz 1706</strain>
    </source>
</reference>
<name>A0A3Q7GGX4_SOLLC</name>
<keyword evidence="2" id="KW-1185">Reference proteome</keyword>
<proteinExistence type="predicted"/>